<evidence type="ECO:0000256" key="2">
    <source>
        <dbReference type="ARBA" id="ARBA00022723"/>
    </source>
</evidence>
<dbReference type="Gene3D" id="3.30.2010.10">
    <property type="entry name" value="Metalloproteases ('zincins'), catalytic domain"/>
    <property type="match status" value="1"/>
</dbReference>
<evidence type="ECO:0000256" key="5">
    <source>
        <dbReference type="ARBA" id="ARBA00023049"/>
    </source>
</evidence>
<evidence type="ECO:0000313" key="11">
    <source>
        <dbReference type="Proteomes" id="UP000253940"/>
    </source>
</evidence>
<dbReference type="PANTHER" id="PTHR22726">
    <property type="entry name" value="METALLOENDOPEPTIDASE OMA1"/>
    <property type="match status" value="1"/>
</dbReference>
<dbReference type="GO" id="GO:0046872">
    <property type="term" value="F:metal ion binding"/>
    <property type="evidence" value="ECO:0007669"/>
    <property type="project" value="UniProtKB-KW"/>
</dbReference>
<evidence type="ECO:0000313" key="10">
    <source>
        <dbReference type="EMBL" id="AXI01695.1"/>
    </source>
</evidence>
<evidence type="ECO:0000256" key="3">
    <source>
        <dbReference type="ARBA" id="ARBA00022801"/>
    </source>
</evidence>
<name>A0A345P336_9GAMM</name>
<keyword evidence="5 6" id="KW-0482">Metalloprotease</keyword>
<dbReference type="InterPro" id="IPR055518">
    <property type="entry name" value="DUF7092"/>
</dbReference>
<keyword evidence="11" id="KW-1185">Reference proteome</keyword>
<reference evidence="10 11" key="1">
    <citation type="submission" date="2018-07" db="EMBL/GenBank/DDBJ databases">
        <title>Genome sequencing of Moraxellaceae gen. HYN0046.</title>
        <authorList>
            <person name="Kim M."/>
            <person name="Yi H."/>
        </authorList>
    </citation>
    <scope>NUCLEOTIDE SEQUENCE [LARGE SCALE GENOMIC DNA]</scope>
    <source>
        <strain evidence="10 11">HYN0046</strain>
    </source>
</reference>
<dbReference type="AlphaFoldDB" id="A0A345P336"/>
<gene>
    <name evidence="10" type="ORF">HYN46_01585</name>
</gene>
<proteinExistence type="inferred from homology"/>
<dbReference type="GO" id="GO:0051603">
    <property type="term" value="P:proteolysis involved in protein catabolic process"/>
    <property type="evidence" value="ECO:0007669"/>
    <property type="project" value="TreeGrafter"/>
</dbReference>
<keyword evidence="1 6" id="KW-0645">Protease</keyword>
<dbReference type="Pfam" id="PF01435">
    <property type="entry name" value="Peptidase_M48"/>
    <property type="match status" value="1"/>
</dbReference>
<dbReference type="KEGG" id="mbah:HYN46_01585"/>
<dbReference type="Pfam" id="PF23368">
    <property type="entry name" value="DUF7092"/>
    <property type="match status" value="1"/>
</dbReference>
<protein>
    <submittedName>
        <fullName evidence="10">Peptidase</fullName>
    </submittedName>
</protein>
<evidence type="ECO:0000256" key="7">
    <source>
        <dbReference type="SAM" id="Phobius"/>
    </source>
</evidence>
<comment type="cofactor">
    <cofactor evidence="6">
        <name>Zn(2+)</name>
        <dbReference type="ChEBI" id="CHEBI:29105"/>
    </cofactor>
    <text evidence="6">Binds 1 zinc ion per subunit.</text>
</comment>
<keyword evidence="2" id="KW-0479">Metal-binding</keyword>
<keyword evidence="4 6" id="KW-0862">Zinc</keyword>
<keyword evidence="7" id="KW-0812">Transmembrane</keyword>
<organism evidence="10 11">
    <name type="scientific">Aquirhabdus parva</name>
    <dbReference type="NCBI Taxonomy" id="2283318"/>
    <lineage>
        <taxon>Bacteria</taxon>
        <taxon>Pseudomonadati</taxon>
        <taxon>Pseudomonadota</taxon>
        <taxon>Gammaproteobacteria</taxon>
        <taxon>Moraxellales</taxon>
        <taxon>Moraxellaceae</taxon>
        <taxon>Aquirhabdus</taxon>
    </lineage>
</organism>
<dbReference type="GO" id="GO:0004222">
    <property type="term" value="F:metalloendopeptidase activity"/>
    <property type="evidence" value="ECO:0007669"/>
    <property type="project" value="InterPro"/>
</dbReference>
<evidence type="ECO:0000256" key="6">
    <source>
        <dbReference type="RuleBase" id="RU003983"/>
    </source>
</evidence>
<dbReference type="InterPro" id="IPR051156">
    <property type="entry name" value="Mito/Outer_Membr_Metalloprot"/>
</dbReference>
<keyword evidence="7" id="KW-1133">Transmembrane helix</keyword>
<dbReference type="Proteomes" id="UP000253940">
    <property type="component" value="Chromosome"/>
</dbReference>
<keyword evidence="3 6" id="KW-0378">Hydrolase</keyword>
<accession>A0A345P336</accession>
<dbReference type="EMBL" id="CP031222">
    <property type="protein sequence ID" value="AXI01695.1"/>
    <property type="molecule type" value="Genomic_DNA"/>
</dbReference>
<dbReference type="RefSeq" id="WP_114897805.1">
    <property type="nucleotide sequence ID" value="NZ_CP031222.1"/>
</dbReference>
<dbReference type="CDD" id="cd07332">
    <property type="entry name" value="M48C_Oma1_like"/>
    <property type="match status" value="1"/>
</dbReference>
<feature type="transmembrane region" description="Helical" evidence="7">
    <location>
        <begin position="117"/>
        <end position="137"/>
    </location>
</feature>
<dbReference type="GO" id="GO:0016020">
    <property type="term" value="C:membrane"/>
    <property type="evidence" value="ECO:0007669"/>
    <property type="project" value="TreeGrafter"/>
</dbReference>
<sequence length="355" mass="39884">MNEPTQSNAVMTTPVRFYDGRTSRPYDALMSHVQGTDVLTIQTDAAIHQFALQDGRLRGAIGQTPPAIEFPNEVRIELLNMNLPSWLNDVGQRDSKLNWIKQLWLHKVWQWERSPTWIVASIIFTVLFGFVVVRYGIPAFATQTAYALPEHTLDNLGKQALAQFDESFLKPSHLSVQRQNQLRQDYDHWIKGTPSQNIIFREGGLLGANAFALPDGTIVVTDELVGLSKQDFEILAVLAHETGHLARRHALRQAITGASLGVLMIAITGDSSDLMSSIPTALIGMTYSRGFEREADDYAYQLMTARGIPLHYFSDILVRLEQQHEAKKGDLAKSGFKDYLSTHPPTAERILRFKK</sequence>
<dbReference type="PANTHER" id="PTHR22726:SF1">
    <property type="entry name" value="METALLOENDOPEPTIDASE OMA1, MITOCHONDRIAL"/>
    <property type="match status" value="1"/>
</dbReference>
<dbReference type="InterPro" id="IPR001915">
    <property type="entry name" value="Peptidase_M48"/>
</dbReference>
<feature type="domain" description="Peptidase M48" evidence="8">
    <location>
        <begin position="208"/>
        <end position="352"/>
    </location>
</feature>
<evidence type="ECO:0000256" key="4">
    <source>
        <dbReference type="ARBA" id="ARBA00022833"/>
    </source>
</evidence>
<evidence type="ECO:0000256" key="1">
    <source>
        <dbReference type="ARBA" id="ARBA00022670"/>
    </source>
</evidence>
<evidence type="ECO:0000259" key="8">
    <source>
        <dbReference type="Pfam" id="PF01435"/>
    </source>
</evidence>
<comment type="similarity">
    <text evidence="6">Belongs to the peptidase M48 family.</text>
</comment>
<keyword evidence="7" id="KW-0472">Membrane</keyword>
<feature type="domain" description="DUF7092" evidence="9">
    <location>
        <begin position="14"/>
        <end position="78"/>
    </location>
</feature>
<dbReference type="OrthoDB" id="9810445at2"/>
<evidence type="ECO:0000259" key="9">
    <source>
        <dbReference type="Pfam" id="PF23368"/>
    </source>
</evidence>